<feature type="domain" description="Nucleoporin Nup159/Nup146 N-terminal" evidence="5">
    <location>
        <begin position="64"/>
        <end position="452"/>
    </location>
</feature>
<dbReference type="InterPro" id="IPR039462">
    <property type="entry name" value="Nup159/Nup146_N"/>
</dbReference>
<dbReference type="FunFam" id="2.130.10.10:FF:000645">
    <property type="entry name" value="Putative nuclear pore complex subunit Nup159"/>
    <property type="match status" value="1"/>
</dbReference>
<dbReference type="STRING" id="1081102.A0A167VGJ8"/>
<keyword evidence="2" id="KW-0813">Transport</keyword>
<sequence length="1646" mass="170150">MAFSFANLGGSVGASAAAAAPAAGRNAQVTEGPDLELIQTEGLGFLSVAGETKLQFVSKWTEPPLPTASLISIASHKGLVAAAGPDAVHIATTESVRKALTAEAGGGGDSDDNNVRPFTPQIRIPMPLRVSQLAFTADEAYLVLSAETGGGLAVYDVQALAQGGGAAQAVFELATSGETLRSLAPNPMADKAELCALITTNGNLLMADLKQRTLRNGPSGQPVLRTQVSCAAWSNKGKQLVAGTADGAVFQLTPDGQEKAYIPKPPRVGDCYVASIAWLENDVFLVVHNPTVPGDPSTYHIITRHAQAGGGTAPQYVYQKLNDPVEPFGDKTPHHTILRLREFPPHLSDLLLVASTAVENIGLLTRSKSSLASSSNVPADKITNVFTTTELADDSKRAQLPMSADYNDTFPVGVALDLSSKDNVPKPIPSDEIDESPGPLPGLWVLNNEGVLVAWWIVYNESIRQGTVFPGLAAVSGGDSAAAAAAAATRTSANPAPPNVAPAFGGVPALGASSSPWGQSTGATSAATGPGSPSRAPAFGAPSALGSRAAFGAPSGLGSQQSVWGSGAKTASAPAFGQSGFGTPATAPGNAPSAFASKAAPFGAAATSAGAPSGGSPFASLANAGQGGFAALAPKNTSGGSIFGSTSSGAKPFGSFGGSSAFGAPSDGTTNAFGVPMSGGTSTAFPPPENKPAGATGSTAFGSSPFVLGTTFKADTASANDNETTPQKSGSGGGLFGSGFGLSLTDAAAAKEPVAPDEKDEDMDTTTPAEPAQPAASDTAPLESTTPTTTPAPAGSRFYNATASPETTPRAPSLFGGANNGTTAMPSLFGKPSGAPATQSLFGKPSGTSSTPANPFARSANLFGEAAVKPANEPSVEAHKAAAPGDELATKAGVDEAKPQQQQQQHQLPLPPDATSKTAYLLGDSSSSSSTSAPSPPGQATAFPSNNVAEEDAPLPPDPFASKTAKQTKSSEPPMPPDFFGSSKTKPAAGTSAAGVPEDAPLPPDPLTAKTKPKQQPTSEEAPVPGSGLFGSVKPSKPGSSSIFSSVPLPSDDPAMRNPFANLAQAPLSPTTDGSYESDLSEGDVEDEDEDKEQIGNDGRIAEEGEEEHEDGDDDEGSGTDIGKDLSRSTTGLVRTPSFTTHGSFTTVAANDASFNSTFSHVEEPRSSQLFGEPPVLRPPRHQQETSPRSPSPQRPLVKHQAGVPNRLFRDESQRSFSAPGMASQILRAATSRQGRDPAVTLQGSQVHAAGVERLLSARRAQRDADLEEQRKADEMRAAAEAKKVPPEDSYDVLDRELDQSLPPTRQLAECLYILDSDIAGGDTVASQVEAVYRDINRMVLVLKLNNRNLDAFLRGHSNPDGHDRKTEEDLDDPDGWVLCDVDNLGAIVSRDLPNRLRQARVKNEDEILADAESLLRGGSRLQVMHDEMVRIIQSQADPDQAAAARSLPLSAEQAAQQNDLRRAFTDFMERLVEAEQQLVLLRTKMSAAAAAAGGTGGGSHGGRGKNAPVPTVDAVMRTIAKMTAMAEKRSGDIDVLEAQIKKLNLDVGRGSREGSPFSTPQKQQQKRASLIFGASSAQRSAQRSSLLFSSPGASAPATPTRKKLSGYTDEEKARLRQARTSRQRALDRLQRIQEAEGPHYMPMDD</sequence>
<feature type="compositionally biased region" description="Low complexity" evidence="4">
    <location>
        <begin position="899"/>
        <end position="908"/>
    </location>
</feature>
<evidence type="ECO:0000313" key="7">
    <source>
        <dbReference type="Proteomes" id="UP000076874"/>
    </source>
</evidence>
<feature type="compositionally biased region" description="Polar residues" evidence="4">
    <location>
        <begin position="1128"/>
        <end position="1144"/>
    </location>
</feature>
<keyword evidence="7" id="KW-1185">Reference proteome</keyword>
<dbReference type="InterPro" id="IPR015943">
    <property type="entry name" value="WD40/YVTN_repeat-like_dom_sf"/>
</dbReference>
<dbReference type="EMBL" id="AZHD01000006">
    <property type="protein sequence ID" value="OAA62589.1"/>
    <property type="molecule type" value="Genomic_DNA"/>
</dbReference>
<accession>A0A167VGJ8</accession>
<feature type="compositionally biased region" description="Acidic residues" evidence="4">
    <location>
        <begin position="1079"/>
        <end position="1092"/>
    </location>
</feature>
<feature type="region of interest" description="Disordered" evidence="4">
    <location>
        <begin position="716"/>
        <end position="1144"/>
    </location>
</feature>
<reference evidence="6 7" key="1">
    <citation type="journal article" date="2016" name="Genome Biol. Evol.">
        <title>Divergent and convergent evolution of fungal pathogenicity.</title>
        <authorList>
            <person name="Shang Y."/>
            <person name="Xiao G."/>
            <person name="Zheng P."/>
            <person name="Cen K."/>
            <person name="Zhan S."/>
            <person name="Wang C."/>
        </authorList>
    </citation>
    <scope>NUCLEOTIDE SEQUENCE [LARGE SCALE GENOMIC DNA]</scope>
    <source>
        <strain evidence="6 7">RCEF 264</strain>
    </source>
</reference>
<evidence type="ECO:0000313" key="6">
    <source>
        <dbReference type="EMBL" id="OAA62589.1"/>
    </source>
</evidence>
<keyword evidence="3" id="KW-0539">Nucleus</keyword>
<feature type="region of interest" description="Disordered" evidence="4">
    <location>
        <begin position="672"/>
        <end position="699"/>
    </location>
</feature>
<evidence type="ECO:0000256" key="2">
    <source>
        <dbReference type="ARBA" id="ARBA00022448"/>
    </source>
</evidence>
<comment type="subcellular location">
    <subcellularLocation>
        <location evidence="1">Nucleus</location>
    </subcellularLocation>
</comment>
<dbReference type="PANTHER" id="PTHR23193">
    <property type="entry name" value="NUCLEAR PORE COMPLEX PROTEIN NUP"/>
    <property type="match status" value="1"/>
</dbReference>
<feature type="region of interest" description="Disordered" evidence="4">
    <location>
        <begin position="1159"/>
        <end position="1207"/>
    </location>
</feature>
<feature type="region of interest" description="Disordered" evidence="4">
    <location>
        <begin position="512"/>
        <end position="540"/>
    </location>
</feature>
<dbReference type="OrthoDB" id="248320at2759"/>
<feature type="compositionally biased region" description="Low complexity" evidence="4">
    <location>
        <begin position="1031"/>
        <end position="1050"/>
    </location>
</feature>
<feature type="region of interest" description="Disordered" evidence="4">
    <location>
        <begin position="1548"/>
        <end position="1569"/>
    </location>
</feature>
<gene>
    <name evidence="6" type="ORF">SPI_04129</name>
</gene>
<evidence type="ECO:0000256" key="4">
    <source>
        <dbReference type="SAM" id="MobiDB-lite"/>
    </source>
</evidence>
<feature type="compositionally biased region" description="Basic and acidic residues" evidence="4">
    <location>
        <begin position="1625"/>
        <end position="1638"/>
    </location>
</feature>
<feature type="compositionally biased region" description="Gly residues" evidence="4">
    <location>
        <begin position="730"/>
        <end position="740"/>
    </location>
</feature>
<evidence type="ECO:0000256" key="3">
    <source>
        <dbReference type="ARBA" id="ARBA00023242"/>
    </source>
</evidence>
<evidence type="ECO:0000259" key="5">
    <source>
        <dbReference type="Pfam" id="PF16755"/>
    </source>
</evidence>
<dbReference type="Gene3D" id="2.130.10.10">
    <property type="entry name" value="YVTN repeat-like/Quinoprotein amine dehydrogenase"/>
    <property type="match status" value="1"/>
</dbReference>
<dbReference type="Proteomes" id="UP000076874">
    <property type="component" value="Unassembled WGS sequence"/>
</dbReference>
<feature type="region of interest" description="Disordered" evidence="4">
    <location>
        <begin position="1583"/>
        <end position="1646"/>
    </location>
</feature>
<protein>
    <submittedName>
        <fullName evidence="6">Nuclear pore complex subunit</fullName>
    </submittedName>
</protein>
<feature type="compositionally biased region" description="Polar residues" evidence="4">
    <location>
        <begin position="717"/>
        <end position="728"/>
    </location>
</feature>
<organism evidence="6 7">
    <name type="scientific">Niveomyces insectorum RCEF 264</name>
    <dbReference type="NCBI Taxonomy" id="1081102"/>
    <lineage>
        <taxon>Eukaryota</taxon>
        <taxon>Fungi</taxon>
        <taxon>Dikarya</taxon>
        <taxon>Ascomycota</taxon>
        <taxon>Pezizomycotina</taxon>
        <taxon>Sordariomycetes</taxon>
        <taxon>Hypocreomycetidae</taxon>
        <taxon>Hypocreales</taxon>
        <taxon>Cordycipitaceae</taxon>
        <taxon>Niveomyces</taxon>
    </lineage>
</organism>
<dbReference type="GO" id="GO:0008139">
    <property type="term" value="F:nuclear localization sequence binding"/>
    <property type="evidence" value="ECO:0007669"/>
    <property type="project" value="TreeGrafter"/>
</dbReference>
<feature type="compositionally biased region" description="Polar residues" evidence="4">
    <location>
        <begin position="836"/>
        <end position="853"/>
    </location>
</feature>
<dbReference type="Pfam" id="PF16755">
    <property type="entry name" value="Beta-prop_NUP159_NUP214"/>
    <property type="match status" value="1"/>
</dbReference>
<feature type="compositionally biased region" description="Polar residues" evidence="4">
    <location>
        <begin position="512"/>
        <end position="527"/>
    </location>
</feature>
<dbReference type="GO" id="GO:0006405">
    <property type="term" value="P:RNA export from nucleus"/>
    <property type="evidence" value="ECO:0007669"/>
    <property type="project" value="TreeGrafter"/>
</dbReference>
<name>A0A167VGJ8_9HYPO</name>
<dbReference type="PANTHER" id="PTHR23193:SF23">
    <property type="entry name" value="NUCLEAR PORE COMPLEX PROTEIN NUP153"/>
    <property type="match status" value="1"/>
</dbReference>
<evidence type="ECO:0000256" key="1">
    <source>
        <dbReference type="ARBA" id="ARBA00004123"/>
    </source>
</evidence>
<feature type="compositionally biased region" description="Polar residues" evidence="4">
    <location>
        <begin position="1557"/>
        <end position="1568"/>
    </location>
</feature>
<feature type="compositionally biased region" description="Low complexity" evidence="4">
    <location>
        <begin position="765"/>
        <end position="794"/>
    </location>
</feature>
<comment type="caution">
    <text evidence="6">The sequence shown here is derived from an EMBL/GenBank/DDBJ whole genome shotgun (WGS) entry which is preliminary data.</text>
</comment>
<dbReference type="GO" id="GO:0005643">
    <property type="term" value="C:nuclear pore"/>
    <property type="evidence" value="ECO:0007669"/>
    <property type="project" value="TreeGrafter"/>
</dbReference>
<feature type="compositionally biased region" description="Acidic residues" evidence="4">
    <location>
        <begin position="1104"/>
        <end position="1118"/>
    </location>
</feature>
<dbReference type="GO" id="GO:0017056">
    <property type="term" value="F:structural constituent of nuclear pore"/>
    <property type="evidence" value="ECO:0007669"/>
    <property type="project" value="TreeGrafter"/>
</dbReference>
<dbReference type="InterPro" id="IPR026054">
    <property type="entry name" value="Nucleoporin"/>
</dbReference>
<dbReference type="GO" id="GO:0006606">
    <property type="term" value="P:protein import into nucleus"/>
    <property type="evidence" value="ECO:0007669"/>
    <property type="project" value="TreeGrafter"/>
</dbReference>
<proteinExistence type="predicted"/>
<dbReference type="SUPFAM" id="SSF117289">
    <property type="entry name" value="Nucleoporin domain"/>
    <property type="match status" value="1"/>
</dbReference>